<dbReference type="RefSeq" id="WP_022635902.1">
    <property type="nucleotide sequence ID" value="NZ_ASJR01000002.1"/>
</dbReference>
<evidence type="ECO:0000259" key="6">
    <source>
        <dbReference type="Pfam" id="PF02826"/>
    </source>
</evidence>
<dbReference type="FunFam" id="3.40.50.720:FF:000203">
    <property type="entry name" value="D-3-phosphoglycerate dehydrogenase (SerA)"/>
    <property type="match status" value="1"/>
</dbReference>
<dbReference type="OrthoDB" id="9805416at2"/>
<dbReference type="PANTHER" id="PTHR43761">
    <property type="entry name" value="D-ISOMER SPECIFIC 2-HYDROXYACID DEHYDROGENASE FAMILY PROTEIN (AFU_ORTHOLOGUE AFUA_1G13630)"/>
    <property type="match status" value="1"/>
</dbReference>
<dbReference type="PATRIC" id="fig|1313304.3.peg.338"/>
<dbReference type="Pfam" id="PF02826">
    <property type="entry name" value="2-Hacid_dh_C"/>
    <property type="match status" value="1"/>
</dbReference>
<feature type="domain" description="D-isomer specific 2-hydroxyacid dehydrogenase NAD-binding" evidence="6">
    <location>
        <begin position="107"/>
        <end position="286"/>
    </location>
</feature>
<keyword evidence="3" id="KW-0520">NAD</keyword>
<comment type="caution">
    <text evidence="7">The sequence shown here is derived from an EMBL/GenBank/DDBJ whole genome shotgun (WGS) entry which is preliminary data.</text>
</comment>
<evidence type="ECO:0000256" key="1">
    <source>
        <dbReference type="ARBA" id="ARBA00005854"/>
    </source>
</evidence>
<accession>U7D9V5</accession>
<evidence type="ECO:0000259" key="5">
    <source>
        <dbReference type="Pfam" id="PF00389"/>
    </source>
</evidence>
<dbReference type="eggNOG" id="COG1052">
    <property type="taxonomic scope" value="Bacteria"/>
</dbReference>
<protein>
    <submittedName>
        <fullName evidence="7">D-isomer specific 2-hydroxyacid dehydrogenase</fullName>
    </submittedName>
</protein>
<evidence type="ECO:0000256" key="3">
    <source>
        <dbReference type="ARBA" id="ARBA00023027"/>
    </source>
</evidence>
<evidence type="ECO:0000313" key="8">
    <source>
        <dbReference type="Proteomes" id="UP000017148"/>
    </source>
</evidence>
<comment type="similarity">
    <text evidence="1 4">Belongs to the D-isomer specific 2-hydroxyacid dehydrogenase family.</text>
</comment>
<dbReference type="PROSITE" id="PS00671">
    <property type="entry name" value="D_2_HYDROXYACID_DH_3"/>
    <property type="match status" value="1"/>
</dbReference>
<dbReference type="InterPro" id="IPR006140">
    <property type="entry name" value="D-isomer_DH_NAD-bd"/>
</dbReference>
<keyword evidence="8" id="KW-1185">Reference proteome</keyword>
<proteinExistence type="inferred from homology"/>
<dbReference type="STRING" id="1313304.CALK_0359"/>
<evidence type="ECO:0000256" key="4">
    <source>
        <dbReference type="RuleBase" id="RU003719"/>
    </source>
</evidence>
<dbReference type="Gene3D" id="3.40.50.720">
    <property type="entry name" value="NAD(P)-binding Rossmann-like Domain"/>
    <property type="match status" value="2"/>
</dbReference>
<dbReference type="SUPFAM" id="SSF52283">
    <property type="entry name" value="Formate/glycerate dehydrogenase catalytic domain-like"/>
    <property type="match status" value="1"/>
</dbReference>
<dbReference type="Proteomes" id="UP000017148">
    <property type="component" value="Unassembled WGS sequence"/>
</dbReference>
<keyword evidence="2 4" id="KW-0560">Oxidoreductase</keyword>
<dbReference type="InterPro" id="IPR006139">
    <property type="entry name" value="D-isomer_2_OHA_DH_cat_dom"/>
</dbReference>
<name>U7D9V5_9BACT</name>
<dbReference type="AlphaFoldDB" id="U7D9V5"/>
<dbReference type="GO" id="GO:0051287">
    <property type="term" value="F:NAD binding"/>
    <property type="evidence" value="ECO:0007669"/>
    <property type="project" value="InterPro"/>
</dbReference>
<evidence type="ECO:0000313" key="7">
    <source>
        <dbReference type="EMBL" id="ERP39189.1"/>
    </source>
</evidence>
<organism evidence="7 8">
    <name type="scientific">Chitinivibrio alkaliphilus ACht1</name>
    <dbReference type="NCBI Taxonomy" id="1313304"/>
    <lineage>
        <taxon>Bacteria</taxon>
        <taxon>Pseudomonadati</taxon>
        <taxon>Fibrobacterota</taxon>
        <taxon>Chitinivibrionia</taxon>
        <taxon>Chitinivibrionales</taxon>
        <taxon>Chitinivibrionaceae</taxon>
        <taxon>Chitinivibrio</taxon>
    </lineage>
</organism>
<gene>
    <name evidence="7" type="ORF">CALK_0359</name>
</gene>
<reference evidence="7 8" key="1">
    <citation type="journal article" date="2013" name="Environ. Microbiol.">
        <title>Genome analysis of Chitinivibrio alkaliphilus gen. nov., sp. nov., a novel extremely haloalkaliphilic anaerobic chitinolytic bacterium from the candidate phylum Termite Group 3.</title>
        <authorList>
            <person name="Sorokin D.Y."/>
            <person name="Gumerov V.M."/>
            <person name="Rakitin A.L."/>
            <person name="Beletsky A.V."/>
            <person name="Damste J.S."/>
            <person name="Muyzer G."/>
            <person name="Mardanov A.V."/>
            <person name="Ravin N.V."/>
        </authorList>
    </citation>
    <scope>NUCLEOTIDE SEQUENCE [LARGE SCALE GENOMIC DNA]</scope>
    <source>
        <strain evidence="7 8">ACht1</strain>
    </source>
</reference>
<dbReference type="SUPFAM" id="SSF51735">
    <property type="entry name" value="NAD(P)-binding Rossmann-fold domains"/>
    <property type="match status" value="1"/>
</dbReference>
<dbReference type="GO" id="GO:0016616">
    <property type="term" value="F:oxidoreductase activity, acting on the CH-OH group of donors, NAD or NADP as acceptor"/>
    <property type="evidence" value="ECO:0007669"/>
    <property type="project" value="InterPro"/>
</dbReference>
<dbReference type="InterPro" id="IPR050418">
    <property type="entry name" value="D-iso_2-hydroxyacid_DH_PdxB"/>
</dbReference>
<dbReference type="InterPro" id="IPR036291">
    <property type="entry name" value="NAD(P)-bd_dom_sf"/>
</dbReference>
<evidence type="ECO:0000256" key="2">
    <source>
        <dbReference type="ARBA" id="ARBA00023002"/>
    </source>
</evidence>
<dbReference type="CDD" id="cd12162">
    <property type="entry name" value="2-Hacid_dh_4"/>
    <property type="match status" value="1"/>
</dbReference>
<dbReference type="EMBL" id="ASJR01000002">
    <property type="protein sequence ID" value="ERP39189.1"/>
    <property type="molecule type" value="Genomic_DNA"/>
</dbReference>
<dbReference type="Pfam" id="PF00389">
    <property type="entry name" value="2-Hacid_dh"/>
    <property type="match status" value="1"/>
</dbReference>
<sequence>MKITVLDGHALNPGDLSWDQLRTFGEVDIYENTTQDMVIARLKESDIAIINKVILSPEILQKLPHLSLVAVTATGVNNVALETAKQLGITVCNVPAYSTDSVAQMVFAHILASTNRVREHSDSVKQGEWERAEQFSYWKYPLMELAGKQMGIIGFGNIGKAVATIAKAFGMHICCHTRTVPEEDVPNVTFMDKESLFAHSDIVVLTCPLTEETHHIINSETLKQMKKTALLINTGRGDLIDETALAQALTHGEIAHAGVDVLHEEPPVSGSPLISAPNTMITPHIAWASFEARTRAMEITCKNIEQFCAGTPQNSVV</sequence>
<feature type="domain" description="D-isomer specific 2-hydroxyacid dehydrogenase catalytic" evidence="5">
    <location>
        <begin position="21"/>
        <end position="317"/>
    </location>
</feature>
<dbReference type="PANTHER" id="PTHR43761:SF1">
    <property type="entry name" value="D-ISOMER SPECIFIC 2-HYDROXYACID DEHYDROGENASE CATALYTIC DOMAIN-CONTAINING PROTEIN-RELATED"/>
    <property type="match status" value="1"/>
</dbReference>
<dbReference type="InterPro" id="IPR029753">
    <property type="entry name" value="D-isomer_DH_CS"/>
</dbReference>